<evidence type="ECO:0000256" key="1">
    <source>
        <dbReference type="ARBA" id="ARBA00001946"/>
    </source>
</evidence>
<comment type="catalytic activity">
    <reaction evidence="19 22">
        <text>L-seryl-[protein] + ATP = O-phospho-L-seryl-[protein] + ADP + H(+)</text>
        <dbReference type="Rhea" id="RHEA:17989"/>
        <dbReference type="Rhea" id="RHEA-COMP:9863"/>
        <dbReference type="Rhea" id="RHEA-COMP:11604"/>
        <dbReference type="ChEBI" id="CHEBI:15378"/>
        <dbReference type="ChEBI" id="CHEBI:29999"/>
        <dbReference type="ChEBI" id="CHEBI:30616"/>
        <dbReference type="ChEBI" id="CHEBI:83421"/>
        <dbReference type="ChEBI" id="CHEBI:456216"/>
        <dbReference type="EC" id="2.7.11.1"/>
    </reaction>
</comment>
<keyword evidence="7 22" id="KW-0723">Serine/threonine-protein kinase</keyword>
<keyword evidence="8" id="KW-0597">Phosphoprotein</keyword>
<dbReference type="GO" id="GO:0004674">
    <property type="term" value="F:protein serine/threonine kinase activity"/>
    <property type="evidence" value="ECO:0007669"/>
    <property type="project" value="UniProtKB-UniRule"/>
</dbReference>
<dbReference type="STRING" id="50429.A0A2B4S2Y2"/>
<evidence type="ECO:0000313" key="26">
    <source>
        <dbReference type="Proteomes" id="UP000225706"/>
    </source>
</evidence>
<evidence type="ECO:0000256" key="18">
    <source>
        <dbReference type="ARBA" id="ARBA00047899"/>
    </source>
</evidence>
<evidence type="ECO:0000256" key="22">
    <source>
        <dbReference type="PIRNR" id="PIRNR038146"/>
    </source>
</evidence>
<dbReference type="CDD" id="cd05146">
    <property type="entry name" value="RIO3_euk"/>
    <property type="match status" value="1"/>
</dbReference>
<keyword evidence="26" id="KW-1185">Reference proteome</keyword>
<dbReference type="GO" id="GO:0106310">
    <property type="term" value="F:protein serine kinase activity"/>
    <property type="evidence" value="ECO:0007669"/>
    <property type="project" value="RHEA"/>
</dbReference>
<evidence type="ECO:0000256" key="10">
    <source>
        <dbReference type="ARBA" id="ARBA00022679"/>
    </source>
</evidence>
<dbReference type="GO" id="GO:0005524">
    <property type="term" value="F:ATP binding"/>
    <property type="evidence" value="ECO:0007669"/>
    <property type="project" value="UniProtKB-UniRule"/>
</dbReference>
<evidence type="ECO:0000256" key="11">
    <source>
        <dbReference type="ARBA" id="ARBA00022723"/>
    </source>
</evidence>
<dbReference type="Proteomes" id="UP000225706">
    <property type="component" value="Unassembled WGS sequence"/>
</dbReference>
<evidence type="ECO:0000259" key="24">
    <source>
        <dbReference type="SMART" id="SM00090"/>
    </source>
</evidence>
<evidence type="ECO:0000256" key="17">
    <source>
        <dbReference type="ARBA" id="ARBA00023118"/>
    </source>
</evidence>
<dbReference type="GO" id="GO:0005737">
    <property type="term" value="C:cytoplasm"/>
    <property type="evidence" value="ECO:0007669"/>
    <property type="project" value="UniProtKB-SubCell"/>
</dbReference>
<dbReference type="PANTHER" id="PTHR45723">
    <property type="entry name" value="SERINE/THREONINE-PROTEIN KINASE RIO1"/>
    <property type="match status" value="1"/>
</dbReference>
<dbReference type="EC" id="2.7.11.1" evidence="4 22"/>
<dbReference type="AlphaFoldDB" id="A0A2B4S2Y2"/>
<organism evidence="25 26">
    <name type="scientific">Stylophora pistillata</name>
    <name type="common">Smooth cauliflower coral</name>
    <dbReference type="NCBI Taxonomy" id="50429"/>
    <lineage>
        <taxon>Eukaryota</taxon>
        <taxon>Metazoa</taxon>
        <taxon>Cnidaria</taxon>
        <taxon>Anthozoa</taxon>
        <taxon>Hexacorallia</taxon>
        <taxon>Scleractinia</taxon>
        <taxon>Astrocoeniina</taxon>
        <taxon>Pocilloporidae</taxon>
        <taxon>Stylophora</taxon>
    </lineage>
</organism>
<dbReference type="SUPFAM" id="SSF56112">
    <property type="entry name" value="Protein kinase-like (PK-like)"/>
    <property type="match status" value="1"/>
</dbReference>
<keyword evidence="15 22" id="KW-0460">Magnesium</keyword>
<feature type="region of interest" description="Disordered" evidence="23">
    <location>
        <begin position="128"/>
        <end position="168"/>
    </location>
</feature>
<dbReference type="PIRSF" id="PIRSF038146">
    <property type="entry name" value="Ser/Thr_PK_RIO3"/>
    <property type="match status" value="1"/>
</dbReference>
<comment type="cofactor">
    <cofactor evidence="1 22">
        <name>Mg(2+)</name>
        <dbReference type="ChEBI" id="CHEBI:18420"/>
    </cofactor>
</comment>
<keyword evidence="12 22" id="KW-0547">Nucleotide-binding</keyword>
<dbReference type="Gene3D" id="3.30.200.20">
    <property type="entry name" value="Phosphorylase Kinase, domain 1"/>
    <property type="match status" value="1"/>
</dbReference>
<gene>
    <name evidence="25" type="primary">Riok3</name>
    <name evidence="25" type="ORF">AWC38_SpisGene12582</name>
</gene>
<evidence type="ECO:0000313" key="25">
    <source>
        <dbReference type="EMBL" id="PFX22872.1"/>
    </source>
</evidence>
<keyword evidence="13 22" id="KW-0418">Kinase</keyword>
<dbReference type="Gene3D" id="1.10.510.10">
    <property type="entry name" value="Transferase(Phosphotransferase) domain 1"/>
    <property type="match status" value="1"/>
</dbReference>
<feature type="compositionally biased region" description="Low complexity" evidence="23">
    <location>
        <begin position="1"/>
        <end position="13"/>
    </location>
</feature>
<protein>
    <recommendedName>
        <fullName evidence="21 22">Serine/threonine-protein kinase RIO3</fullName>
        <ecNumber evidence="4 22">2.7.11.1</ecNumber>
    </recommendedName>
</protein>
<dbReference type="PROSITE" id="PS01245">
    <property type="entry name" value="RIO1"/>
    <property type="match status" value="1"/>
</dbReference>
<feature type="domain" description="RIO kinase" evidence="24">
    <location>
        <begin position="227"/>
        <end position="470"/>
    </location>
</feature>
<keyword evidence="6" id="KW-0690">Ribosome biogenesis</keyword>
<dbReference type="GO" id="GO:0045087">
    <property type="term" value="P:innate immune response"/>
    <property type="evidence" value="ECO:0007669"/>
    <property type="project" value="UniProtKB-KW"/>
</dbReference>
<feature type="region of interest" description="Disordered" evidence="23">
    <location>
        <begin position="1"/>
        <end position="26"/>
    </location>
</feature>
<keyword evidence="9" id="KW-0399">Innate immunity</keyword>
<evidence type="ECO:0000256" key="6">
    <source>
        <dbReference type="ARBA" id="ARBA00022517"/>
    </source>
</evidence>
<dbReference type="InterPro" id="IPR018935">
    <property type="entry name" value="RIO_kinase_CS"/>
</dbReference>
<keyword evidence="17" id="KW-0051">Antiviral defense</keyword>
<keyword evidence="10 22" id="KW-0808">Transferase</keyword>
<name>A0A2B4S2Y2_STYPI</name>
<evidence type="ECO:0000256" key="15">
    <source>
        <dbReference type="ARBA" id="ARBA00022842"/>
    </source>
</evidence>
<dbReference type="FunFam" id="3.30.200.20:FF:000200">
    <property type="entry name" value="Serine/threonine-protein kinase RIO3"/>
    <property type="match status" value="1"/>
</dbReference>
<evidence type="ECO:0000256" key="4">
    <source>
        <dbReference type="ARBA" id="ARBA00012513"/>
    </source>
</evidence>
<comment type="catalytic activity">
    <reaction evidence="18 22">
        <text>L-threonyl-[protein] + ATP = O-phospho-L-threonyl-[protein] + ADP + H(+)</text>
        <dbReference type="Rhea" id="RHEA:46608"/>
        <dbReference type="Rhea" id="RHEA-COMP:11060"/>
        <dbReference type="Rhea" id="RHEA-COMP:11605"/>
        <dbReference type="ChEBI" id="CHEBI:15378"/>
        <dbReference type="ChEBI" id="CHEBI:30013"/>
        <dbReference type="ChEBI" id="CHEBI:30616"/>
        <dbReference type="ChEBI" id="CHEBI:61977"/>
        <dbReference type="ChEBI" id="CHEBI:456216"/>
        <dbReference type="EC" id="2.7.11.1"/>
    </reaction>
</comment>
<reference evidence="26" key="1">
    <citation type="journal article" date="2017" name="bioRxiv">
        <title>Comparative analysis of the genomes of Stylophora pistillata and Acropora digitifera provides evidence for extensive differences between species of corals.</title>
        <authorList>
            <person name="Voolstra C.R."/>
            <person name="Li Y."/>
            <person name="Liew Y.J."/>
            <person name="Baumgarten S."/>
            <person name="Zoccola D."/>
            <person name="Flot J.-F."/>
            <person name="Tambutte S."/>
            <person name="Allemand D."/>
            <person name="Aranda M."/>
        </authorList>
    </citation>
    <scope>NUCLEOTIDE SEQUENCE [LARGE SCALE GENOMIC DNA]</scope>
</reference>
<proteinExistence type="inferred from homology"/>
<dbReference type="EMBL" id="LSMT01000226">
    <property type="protein sequence ID" value="PFX22872.1"/>
    <property type="molecule type" value="Genomic_DNA"/>
</dbReference>
<comment type="caution">
    <text evidence="25">The sequence shown here is derived from an EMBL/GenBank/DDBJ whole genome shotgun (WGS) entry which is preliminary data.</text>
</comment>
<feature type="compositionally biased region" description="Acidic residues" evidence="23">
    <location>
        <begin position="135"/>
        <end position="144"/>
    </location>
</feature>
<sequence length="518" mass="59144">MEVSENIVVNNSVGDTSTKKLSPWGKSPAVAPCSLASVMDEEIAKELQAKEDCLAGYHLQGDKASSANTFEGGTSPDTENDFLLAQMMQLEYDKEYDRTIDSMEKRYNGESKVSVSFDNFRNVHPILKEDSSSSDSEEWNAEELDPPHRHPKPQTKQSSGNKKEIITKHDSTVCGRRNVKIMEKFPPSFAAGDIGSAGLDLKLSNGVFNTLKQHSYREERQSARLHEKKEHSTHEQVLDPKTRLMLYKLVNGEVLEAVNGCISTGKEACVFHANGGRREGEPMPEECAVKVFKTTLNEFKTRDRYIKDDHRFKDRFSKQNPRKIIRLWAEKEMCNLSRMKKAGIPCPTVALLKKHILIMSFIGKNQQPAPKLKDAVLSPRQLQQAYQQCVQMMCTMYQKCKLIHADLSEYNMLWHEDKVWFIDVSQSVEPMHPHALEFLYRDCTNVVEFFTKCRVPDVLLAHDLFNEVTQLAISLSPEQGFLSQVQAYEKHELSVGGRKNEEPYDFDYFFNKTSTQLQ</sequence>
<evidence type="ECO:0000256" key="8">
    <source>
        <dbReference type="ARBA" id="ARBA00022553"/>
    </source>
</evidence>
<keyword evidence="5" id="KW-0963">Cytoplasm</keyword>
<dbReference type="OrthoDB" id="205248at2759"/>
<keyword evidence="14" id="KW-0067">ATP-binding</keyword>
<evidence type="ECO:0000256" key="2">
    <source>
        <dbReference type="ARBA" id="ARBA00004496"/>
    </source>
</evidence>
<comment type="subcellular location">
    <subcellularLocation>
        <location evidence="2">Cytoplasm</location>
    </subcellularLocation>
</comment>
<dbReference type="InterPro" id="IPR000687">
    <property type="entry name" value="RIO_kinase"/>
</dbReference>
<keyword evidence="16" id="KW-0391">Immunity</keyword>
<dbReference type="InterPro" id="IPR051272">
    <property type="entry name" value="RIO-type_Ser/Thr_kinase"/>
</dbReference>
<dbReference type="InterPro" id="IPR017406">
    <property type="entry name" value="Ser/Thr_kinase_Rio3"/>
</dbReference>
<evidence type="ECO:0000256" key="13">
    <source>
        <dbReference type="ARBA" id="ARBA00022777"/>
    </source>
</evidence>
<evidence type="ECO:0000256" key="9">
    <source>
        <dbReference type="ARBA" id="ARBA00022588"/>
    </source>
</evidence>
<evidence type="ECO:0000256" key="21">
    <source>
        <dbReference type="ARBA" id="ARBA00068351"/>
    </source>
</evidence>
<evidence type="ECO:0000256" key="16">
    <source>
        <dbReference type="ARBA" id="ARBA00022859"/>
    </source>
</evidence>
<keyword evidence="11 22" id="KW-0479">Metal-binding</keyword>
<evidence type="ECO:0000256" key="23">
    <source>
        <dbReference type="SAM" id="MobiDB-lite"/>
    </source>
</evidence>
<dbReference type="GO" id="GO:0051607">
    <property type="term" value="P:defense response to virus"/>
    <property type="evidence" value="ECO:0007669"/>
    <property type="project" value="UniProtKB-KW"/>
</dbReference>
<dbReference type="FunFam" id="1.10.510.10:FF:000254">
    <property type="entry name" value="Serine/threonine-protein kinase RIO3"/>
    <property type="match status" value="1"/>
</dbReference>
<comment type="subunit">
    <text evidence="20">Interacts with CASP10. Interacts with IRF3; RIOK3 probably mediates the interaction of TBK1 with IRF3. Associated with 40S pre-ribosomal particles.</text>
</comment>
<evidence type="ECO:0000256" key="19">
    <source>
        <dbReference type="ARBA" id="ARBA00048679"/>
    </source>
</evidence>
<evidence type="ECO:0000256" key="20">
    <source>
        <dbReference type="ARBA" id="ARBA00064322"/>
    </source>
</evidence>
<evidence type="ECO:0000256" key="14">
    <source>
        <dbReference type="ARBA" id="ARBA00022840"/>
    </source>
</evidence>
<dbReference type="GO" id="GO:0046872">
    <property type="term" value="F:metal ion binding"/>
    <property type="evidence" value="ECO:0007669"/>
    <property type="project" value="UniProtKB-UniRule"/>
</dbReference>
<dbReference type="Pfam" id="PF01163">
    <property type="entry name" value="RIO1"/>
    <property type="match status" value="1"/>
</dbReference>
<evidence type="ECO:0000256" key="3">
    <source>
        <dbReference type="ARBA" id="ARBA00009196"/>
    </source>
</evidence>
<dbReference type="InterPro" id="IPR018934">
    <property type="entry name" value="RIO_dom"/>
</dbReference>
<evidence type="ECO:0000256" key="5">
    <source>
        <dbReference type="ARBA" id="ARBA00022490"/>
    </source>
</evidence>
<comment type="similarity">
    <text evidence="3 22">Belongs to the protein kinase superfamily. RIO-type Ser/Thr kinase family.</text>
</comment>
<dbReference type="GO" id="GO:0042254">
    <property type="term" value="P:ribosome biogenesis"/>
    <property type="evidence" value="ECO:0007669"/>
    <property type="project" value="UniProtKB-KW"/>
</dbReference>
<dbReference type="InterPro" id="IPR011009">
    <property type="entry name" value="Kinase-like_dom_sf"/>
</dbReference>
<evidence type="ECO:0000256" key="7">
    <source>
        <dbReference type="ARBA" id="ARBA00022527"/>
    </source>
</evidence>
<evidence type="ECO:0000256" key="12">
    <source>
        <dbReference type="ARBA" id="ARBA00022741"/>
    </source>
</evidence>
<accession>A0A2B4S2Y2</accession>
<dbReference type="SMART" id="SM00090">
    <property type="entry name" value="RIO"/>
    <property type="match status" value="1"/>
</dbReference>